<evidence type="ECO:0000313" key="3">
    <source>
        <dbReference type="EMBL" id="KAK4196062.1"/>
    </source>
</evidence>
<keyword evidence="2" id="KW-0472">Membrane</keyword>
<feature type="transmembrane region" description="Helical" evidence="2">
    <location>
        <begin position="12"/>
        <end position="33"/>
    </location>
</feature>
<dbReference type="Proteomes" id="UP001303160">
    <property type="component" value="Unassembled WGS sequence"/>
</dbReference>
<evidence type="ECO:0008006" key="5">
    <source>
        <dbReference type="Google" id="ProtNLM"/>
    </source>
</evidence>
<name>A0AAN6XE05_9PEZI</name>
<keyword evidence="4" id="KW-1185">Reference proteome</keyword>
<evidence type="ECO:0000313" key="4">
    <source>
        <dbReference type="Proteomes" id="UP001303160"/>
    </source>
</evidence>
<evidence type="ECO:0000256" key="2">
    <source>
        <dbReference type="SAM" id="Phobius"/>
    </source>
</evidence>
<reference evidence="3" key="2">
    <citation type="submission" date="2023-05" db="EMBL/GenBank/DDBJ databases">
        <authorList>
            <consortium name="Lawrence Berkeley National Laboratory"/>
            <person name="Steindorff A."/>
            <person name="Hensen N."/>
            <person name="Bonometti L."/>
            <person name="Westerberg I."/>
            <person name="Brannstrom I.O."/>
            <person name="Guillou S."/>
            <person name="Cros-Aarteil S."/>
            <person name="Calhoun S."/>
            <person name="Haridas S."/>
            <person name="Kuo A."/>
            <person name="Mondo S."/>
            <person name="Pangilinan J."/>
            <person name="Riley R."/>
            <person name="Labutti K."/>
            <person name="Andreopoulos B."/>
            <person name="Lipzen A."/>
            <person name="Chen C."/>
            <person name="Yanf M."/>
            <person name="Daum C."/>
            <person name="Ng V."/>
            <person name="Clum A."/>
            <person name="Ohm R."/>
            <person name="Martin F."/>
            <person name="Silar P."/>
            <person name="Natvig D."/>
            <person name="Lalanne C."/>
            <person name="Gautier V."/>
            <person name="Ament-Velasquez S.L."/>
            <person name="Kruys A."/>
            <person name="Hutchinson M.I."/>
            <person name="Powell A.J."/>
            <person name="Barry K."/>
            <person name="Miller A.N."/>
            <person name="Grigoriev I.V."/>
            <person name="Debuchy R."/>
            <person name="Gladieux P."/>
            <person name="Thoren M.H."/>
            <person name="Johannesson H."/>
        </authorList>
    </citation>
    <scope>NUCLEOTIDE SEQUENCE</scope>
    <source>
        <strain evidence="3">CBS 315.58</strain>
    </source>
</reference>
<feature type="region of interest" description="Disordered" evidence="1">
    <location>
        <begin position="85"/>
        <end position="109"/>
    </location>
</feature>
<protein>
    <recommendedName>
        <fullName evidence="5">Transmembrane protein</fullName>
    </recommendedName>
</protein>
<organism evidence="3 4">
    <name type="scientific">Triangularia verruculosa</name>
    <dbReference type="NCBI Taxonomy" id="2587418"/>
    <lineage>
        <taxon>Eukaryota</taxon>
        <taxon>Fungi</taxon>
        <taxon>Dikarya</taxon>
        <taxon>Ascomycota</taxon>
        <taxon>Pezizomycotina</taxon>
        <taxon>Sordariomycetes</taxon>
        <taxon>Sordariomycetidae</taxon>
        <taxon>Sordariales</taxon>
        <taxon>Podosporaceae</taxon>
        <taxon>Triangularia</taxon>
    </lineage>
</organism>
<proteinExistence type="predicted"/>
<comment type="caution">
    <text evidence="3">The sequence shown here is derived from an EMBL/GenBank/DDBJ whole genome shotgun (WGS) entry which is preliminary data.</text>
</comment>
<feature type="compositionally biased region" description="Basic and acidic residues" evidence="1">
    <location>
        <begin position="85"/>
        <end position="94"/>
    </location>
</feature>
<reference evidence="3" key="1">
    <citation type="journal article" date="2023" name="Mol. Phylogenet. Evol.">
        <title>Genome-scale phylogeny and comparative genomics of the fungal order Sordariales.</title>
        <authorList>
            <person name="Hensen N."/>
            <person name="Bonometti L."/>
            <person name="Westerberg I."/>
            <person name="Brannstrom I.O."/>
            <person name="Guillou S."/>
            <person name="Cros-Aarteil S."/>
            <person name="Calhoun S."/>
            <person name="Haridas S."/>
            <person name="Kuo A."/>
            <person name="Mondo S."/>
            <person name="Pangilinan J."/>
            <person name="Riley R."/>
            <person name="LaButti K."/>
            <person name="Andreopoulos B."/>
            <person name="Lipzen A."/>
            <person name="Chen C."/>
            <person name="Yan M."/>
            <person name="Daum C."/>
            <person name="Ng V."/>
            <person name="Clum A."/>
            <person name="Steindorff A."/>
            <person name="Ohm R.A."/>
            <person name="Martin F."/>
            <person name="Silar P."/>
            <person name="Natvig D.O."/>
            <person name="Lalanne C."/>
            <person name="Gautier V."/>
            <person name="Ament-Velasquez S.L."/>
            <person name="Kruys A."/>
            <person name="Hutchinson M.I."/>
            <person name="Powell A.J."/>
            <person name="Barry K."/>
            <person name="Miller A.N."/>
            <person name="Grigoriev I.V."/>
            <person name="Debuchy R."/>
            <person name="Gladieux P."/>
            <person name="Hiltunen Thoren M."/>
            <person name="Johannesson H."/>
        </authorList>
    </citation>
    <scope>NUCLEOTIDE SEQUENCE</scope>
    <source>
        <strain evidence="3">CBS 315.58</strain>
    </source>
</reference>
<dbReference type="AlphaFoldDB" id="A0AAN6XE05"/>
<keyword evidence="2" id="KW-0812">Transmembrane</keyword>
<keyword evidence="2" id="KW-1133">Transmembrane helix</keyword>
<feature type="compositionally biased region" description="Acidic residues" evidence="1">
    <location>
        <begin position="96"/>
        <end position="108"/>
    </location>
</feature>
<accession>A0AAN6XE05</accession>
<feature type="transmembrane region" description="Helical" evidence="2">
    <location>
        <begin position="49"/>
        <end position="67"/>
    </location>
</feature>
<evidence type="ECO:0000256" key="1">
    <source>
        <dbReference type="SAM" id="MobiDB-lite"/>
    </source>
</evidence>
<dbReference type="EMBL" id="MU863994">
    <property type="protein sequence ID" value="KAK4196062.1"/>
    <property type="molecule type" value="Genomic_DNA"/>
</dbReference>
<gene>
    <name evidence="3" type="ORF">QBC40DRAFT_258359</name>
</gene>
<sequence length="122" mass="14223">MAESDMRFLIDMVGRALIFFWGGMLARVVLWLFEEELGWAWWYRDTPCFLFITFGIPGFLFWIGEVFTARRRSREWRALEEGVRSREEGVRSGEEMGGDEEGVGEEEKEGYVVVEKGDLITP</sequence>